<evidence type="ECO:0000256" key="18">
    <source>
        <dbReference type="ARBA" id="ARBA00060612"/>
    </source>
</evidence>
<evidence type="ECO:0000256" key="9">
    <source>
        <dbReference type="ARBA" id="ARBA00016808"/>
    </source>
</evidence>
<evidence type="ECO:0000256" key="1">
    <source>
        <dbReference type="ARBA" id="ARBA00001589"/>
    </source>
</evidence>
<dbReference type="Proteomes" id="UP000694547">
    <property type="component" value="Chromosome 3"/>
</dbReference>
<reference evidence="22" key="3">
    <citation type="submission" date="2025-09" db="UniProtKB">
        <authorList>
            <consortium name="Ensembl"/>
        </authorList>
    </citation>
    <scope>IDENTIFICATION</scope>
</reference>
<comment type="catalytic activity">
    <reaction evidence="1">
        <text>D-glucono-1,5-lactone + H2O = D-gluconate + H(+)</text>
        <dbReference type="Rhea" id="RHEA:10440"/>
        <dbReference type="ChEBI" id="CHEBI:15377"/>
        <dbReference type="ChEBI" id="CHEBI:15378"/>
        <dbReference type="ChEBI" id="CHEBI:16217"/>
        <dbReference type="ChEBI" id="CHEBI:18391"/>
        <dbReference type="EC" id="3.1.1.17"/>
    </reaction>
</comment>
<evidence type="ECO:0000256" key="12">
    <source>
        <dbReference type="ARBA" id="ARBA00022723"/>
    </source>
</evidence>
<dbReference type="AlphaFoldDB" id="A0A8C8UF43"/>
<comment type="cofactor">
    <cofactor evidence="20">
        <name>Zn(2+)</name>
        <dbReference type="ChEBI" id="CHEBI:29105"/>
    </cofactor>
    <text evidence="20">Binds 1 divalent metal cation per subunit.</text>
</comment>
<evidence type="ECO:0000256" key="10">
    <source>
        <dbReference type="ARBA" id="ARBA00022490"/>
    </source>
</evidence>
<organism evidence="22 23">
    <name type="scientific">Peromyscus maniculatus bairdii</name>
    <name type="common">Prairie deer mouse</name>
    <dbReference type="NCBI Taxonomy" id="230844"/>
    <lineage>
        <taxon>Eukaryota</taxon>
        <taxon>Metazoa</taxon>
        <taxon>Chordata</taxon>
        <taxon>Craniata</taxon>
        <taxon>Vertebrata</taxon>
        <taxon>Euteleostomi</taxon>
        <taxon>Mammalia</taxon>
        <taxon>Eutheria</taxon>
        <taxon>Euarchontoglires</taxon>
        <taxon>Glires</taxon>
        <taxon>Rodentia</taxon>
        <taxon>Myomorpha</taxon>
        <taxon>Muroidea</taxon>
        <taxon>Cricetidae</taxon>
        <taxon>Neotominae</taxon>
        <taxon>Peromyscus</taxon>
    </lineage>
</organism>
<evidence type="ECO:0000256" key="2">
    <source>
        <dbReference type="ARBA" id="ARBA00001913"/>
    </source>
</evidence>
<dbReference type="EC" id="3.1.1.17" evidence="8"/>
<keyword evidence="12 20" id="KW-0479">Metal-binding</keyword>
<name>A0A8C8UF43_PERMB</name>
<sequence length="308" mass="33078">MASPQPHIQAVVTERHRMGECPVWEEATGQLVYVDILAQTVCRWGPHKAQVQTVRLDPVGCVALRDKDPGSYVVAAGTRVGLLDWDSQDVQWVAQLDGQTPGIRVNDGKVDPAGRFVTGTMPEPLAPGVWEPAQGALYSLHGDHEVRKLADRLGISNGLDWSPDQRTFYHVDSLDYAVYAYDYDVQAGTIENRRLLLQLPRGGAMPDGLCVDSAGSLWVACIDGGRVIRVDPHTGSRVGTLEFPVSRVTSCCFGGADYADLFVTSAADGLSAEQLRGEPQAGHVFKVGEVGSRVQNGGGPACPSIFAV</sequence>
<evidence type="ECO:0000256" key="17">
    <source>
        <dbReference type="ARBA" id="ARBA00057739"/>
    </source>
</evidence>
<dbReference type="FunFam" id="2.120.10.30:FF:000027">
    <property type="entry name" value="Regucalcin homologue"/>
    <property type="match status" value="1"/>
</dbReference>
<dbReference type="InterPro" id="IPR005511">
    <property type="entry name" value="SMP-30"/>
</dbReference>
<evidence type="ECO:0000313" key="23">
    <source>
        <dbReference type="Proteomes" id="UP000694547"/>
    </source>
</evidence>
<feature type="binding site" evidence="20">
    <location>
        <position position="20"/>
    </location>
    <ligand>
        <name>a divalent metal cation</name>
        <dbReference type="ChEBI" id="CHEBI:60240"/>
    </ligand>
</feature>
<dbReference type="PANTHER" id="PTHR10907">
    <property type="entry name" value="REGUCALCIN"/>
    <property type="match status" value="1"/>
</dbReference>
<dbReference type="GO" id="GO:0004341">
    <property type="term" value="F:gluconolactonase activity"/>
    <property type="evidence" value="ECO:0007669"/>
    <property type="project" value="UniProtKB-EC"/>
</dbReference>
<dbReference type="PRINTS" id="PR01790">
    <property type="entry name" value="SMP30FAMILY"/>
</dbReference>
<evidence type="ECO:0000256" key="14">
    <source>
        <dbReference type="ARBA" id="ARBA00022837"/>
    </source>
</evidence>
<evidence type="ECO:0000256" key="3">
    <source>
        <dbReference type="ARBA" id="ARBA00001936"/>
    </source>
</evidence>
<comment type="cofactor">
    <cofactor evidence="2">
        <name>Ca(2+)</name>
        <dbReference type="ChEBI" id="CHEBI:29108"/>
    </cofactor>
</comment>
<evidence type="ECO:0000256" key="15">
    <source>
        <dbReference type="ARBA" id="ARBA00032364"/>
    </source>
</evidence>
<evidence type="ECO:0000256" key="8">
    <source>
        <dbReference type="ARBA" id="ARBA00013227"/>
    </source>
</evidence>
<comment type="cofactor">
    <cofactor evidence="3">
        <name>Mn(2+)</name>
        <dbReference type="ChEBI" id="CHEBI:29035"/>
    </cofactor>
</comment>
<feature type="binding site" evidence="20">
    <location>
        <position position="207"/>
    </location>
    <ligand>
        <name>a divalent metal cation</name>
        <dbReference type="ChEBI" id="CHEBI:60240"/>
    </ligand>
</feature>
<dbReference type="Pfam" id="PF08450">
    <property type="entry name" value="SGL"/>
    <property type="match status" value="1"/>
</dbReference>
<evidence type="ECO:0000256" key="19">
    <source>
        <dbReference type="PIRSR" id="PIRSR605511-1"/>
    </source>
</evidence>
<dbReference type="InterPro" id="IPR008367">
    <property type="entry name" value="Regucalcin"/>
</dbReference>
<feature type="binding site" evidence="20">
    <location>
        <position position="104"/>
    </location>
    <ligand>
        <name>substrate</name>
    </ligand>
</feature>
<proteinExistence type="inferred from homology"/>
<keyword evidence="20" id="KW-0862">Zinc</keyword>
<evidence type="ECO:0000256" key="4">
    <source>
        <dbReference type="ARBA" id="ARBA00001946"/>
    </source>
</evidence>
<evidence type="ECO:0000256" key="5">
    <source>
        <dbReference type="ARBA" id="ARBA00004496"/>
    </source>
</evidence>
<reference evidence="22" key="2">
    <citation type="submission" date="2025-08" db="UniProtKB">
        <authorList>
            <consortium name="Ensembl"/>
        </authorList>
    </citation>
    <scope>IDENTIFICATION</scope>
</reference>
<feature type="binding site" evidence="20">
    <location>
        <position position="106"/>
    </location>
    <ligand>
        <name>substrate</name>
    </ligand>
</feature>
<feature type="active site" description="Proton donor/acceptor" evidence="19">
    <location>
        <position position="207"/>
    </location>
</feature>
<reference evidence="22 23" key="1">
    <citation type="submission" date="2018-10" db="EMBL/GenBank/DDBJ databases">
        <title>Improved assembly of the deer mouse Peromyscus maniculatus genome.</title>
        <authorList>
            <person name="Lassance J.-M."/>
            <person name="Hoekstra H.E."/>
        </authorList>
    </citation>
    <scope>NUCLEOTIDE SEQUENCE [LARGE SCALE GENOMIC DNA]</scope>
</reference>
<comment type="function">
    <text evidence="17">Gluconolactonase with low activity towards other sugar lactones, including gulonolactone and galactonolactone. Catalyzes a key step in ascorbic acid (vitamin C) biosynthesis. Can also hydrolyze diisopropyl phosphorofluoridate and phenylacetate (in vitro). Calcium-binding protein. Modulates Ca(2+) signaling, and Ca(2+)-dependent cellular processes and enzyme activities.</text>
</comment>
<comment type="subunit">
    <text evidence="7">Monomer.</text>
</comment>
<feature type="domain" description="SMP-30/Gluconolactonase/LRE-like region" evidence="21">
    <location>
        <begin position="18"/>
        <end position="266"/>
    </location>
</feature>
<dbReference type="PANTHER" id="PTHR10907:SF64">
    <property type="entry name" value="REGUCALCIN"/>
    <property type="match status" value="1"/>
</dbReference>
<dbReference type="SUPFAM" id="SSF63829">
    <property type="entry name" value="Calcium-dependent phosphotriesterase"/>
    <property type="match status" value="1"/>
</dbReference>
<keyword evidence="10" id="KW-0963">Cytoplasm</keyword>
<keyword evidence="13" id="KW-0378">Hydrolase</keyword>
<keyword evidence="23" id="KW-1185">Reference proteome</keyword>
<keyword evidence="14" id="KW-0106">Calcium</keyword>
<dbReference type="GO" id="GO:0005509">
    <property type="term" value="F:calcium ion binding"/>
    <property type="evidence" value="ECO:0007669"/>
    <property type="project" value="InterPro"/>
</dbReference>
<accession>A0A8C8UF43</accession>
<dbReference type="InterPro" id="IPR011042">
    <property type="entry name" value="6-blade_b-propeller_TolB-like"/>
</dbReference>
<evidence type="ECO:0000259" key="21">
    <source>
        <dbReference type="Pfam" id="PF08450"/>
    </source>
</evidence>
<comment type="pathway">
    <text evidence="18">Cofactor biosynthesis; L-ascorbate biosynthesis via UDP-alpha-D-glucuronate pathway; L-ascorbate from UDP-alpha-D-glucuronate: step 3/4.</text>
</comment>
<dbReference type="GeneTree" id="ENSGT00940000165116"/>
<keyword evidence="11" id="KW-0060">Ascorbate biosynthesis</keyword>
<comment type="cofactor">
    <cofactor evidence="4">
        <name>Mg(2+)</name>
        <dbReference type="ChEBI" id="CHEBI:18420"/>
    </cofactor>
</comment>
<evidence type="ECO:0000313" key="22">
    <source>
        <dbReference type="Ensembl" id="ENSPEMP00000030304.1"/>
    </source>
</evidence>
<evidence type="ECO:0000256" key="13">
    <source>
        <dbReference type="ARBA" id="ARBA00022801"/>
    </source>
</evidence>
<dbReference type="Gene3D" id="2.120.10.30">
    <property type="entry name" value="TolB, C-terminal domain"/>
    <property type="match status" value="1"/>
</dbReference>
<evidence type="ECO:0000256" key="7">
    <source>
        <dbReference type="ARBA" id="ARBA00011245"/>
    </source>
</evidence>
<dbReference type="InterPro" id="IPR013658">
    <property type="entry name" value="SGL"/>
</dbReference>
<protein>
    <recommendedName>
        <fullName evidence="9">Regucalcin</fullName>
        <ecNumber evidence="8">3.1.1.17</ecNumber>
    </recommendedName>
    <alternativeName>
        <fullName evidence="16">Gluconolactonase</fullName>
    </alternativeName>
    <alternativeName>
        <fullName evidence="15">Senescence marker protein 30</fullName>
    </alternativeName>
</protein>
<dbReference type="GO" id="GO:0019853">
    <property type="term" value="P:L-ascorbic acid biosynthetic process"/>
    <property type="evidence" value="ECO:0007669"/>
    <property type="project" value="UniProtKB-KW"/>
</dbReference>
<dbReference type="GO" id="GO:0005737">
    <property type="term" value="C:cytoplasm"/>
    <property type="evidence" value="ECO:0007669"/>
    <property type="project" value="UniProtKB-SubCell"/>
</dbReference>
<evidence type="ECO:0000256" key="6">
    <source>
        <dbReference type="ARBA" id="ARBA00008853"/>
    </source>
</evidence>
<dbReference type="Ensembl" id="ENSPEMT00000038249.1">
    <property type="protein sequence ID" value="ENSPEMP00000030304.1"/>
    <property type="gene ID" value="ENSPEMG00000030344.1"/>
</dbReference>
<comment type="similarity">
    <text evidence="6">Belongs to the SMP-30/CGR1 family.</text>
</comment>
<dbReference type="GO" id="GO:0030234">
    <property type="term" value="F:enzyme regulator activity"/>
    <property type="evidence" value="ECO:0007669"/>
    <property type="project" value="InterPro"/>
</dbReference>
<evidence type="ECO:0000256" key="20">
    <source>
        <dbReference type="PIRSR" id="PIRSR605511-2"/>
    </source>
</evidence>
<dbReference type="PRINTS" id="PR01791">
    <property type="entry name" value="REGUCALCIN"/>
</dbReference>
<comment type="subcellular location">
    <subcellularLocation>
        <location evidence="5">Cytoplasm</location>
    </subcellularLocation>
</comment>
<evidence type="ECO:0000256" key="16">
    <source>
        <dbReference type="ARBA" id="ARBA00032464"/>
    </source>
</evidence>
<feature type="binding site" evidence="20">
    <location>
        <position position="157"/>
    </location>
    <ligand>
        <name>a divalent metal cation</name>
        <dbReference type="ChEBI" id="CHEBI:60240"/>
    </ligand>
</feature>
<evidence type="ECO:0000256" key="11">
    <source>
        <dbReference type="ARBA" id="ARBA00022644"/>
    </source>
</evidence>